<dbReference type="SUPFAM" id="SSF49764">
    <property type="entry name" value="HSP20-like chaperones"/>
    <property type="match status" value="1"/>
</dbReference>
<evidence type="ECO:0000256" key="7">
    <source>
        <dbReference type="SAM" id="MobiDB-lite"/>
    </source>
</evidence>
<dbReference type="InterPro" id="IPR007052">
    <property type="entry name" value="CS_dom"/>
</dbReference>
<comment type="similarity">
    <text evidence="2">Belongs to the nudC family.</text>
</comment>
<dbReference type="InParanoid" id="Q4N022"/>
<dbReference type="GO" id="GO:0005737">
    <property type="term" value="C:cytoplasm"/>
    <property type="evidence" value="ECO:0007669"/>
    <property type="project" value="UniProtKB-SubCell"/>
</dbReference>
<dbReference type="Proteomes" id="UP000001949">
    <property type="component" value="Unassembled WGS sequence"/>
</dbReference>
<evidence type="ECO:0000256" key="3">
    <source>
        <dbReference type="ARBA" id="ARBA00017641"/>
    </source>
</evidence>
<protein>
    <recommendedName>
        <fullName evidence="3">Nuclear migration protein nudC</fullName>
    </recommendedName>
    <alternativeName>
        <fullName evidence="6">Nuclear distribution protein C homolog</fullName>
    </alternativeName>
</protein>
<dbReference type="OMA" id="EINIEMP"/>
<evidence type="ECO:0000256" key="1">
    <source>
        <dbReference type="ARBA" id="ARBA00004496"/>
    </source>
</evidence>
<evidence type="ECO:0000256" key="2">
    <source>
        <dbReference type="ARBA" id="ARBA00010513"/>
    </source>
</evidence>
<dbReference type="InterPro" id="IPR037898">
    <property type="entry name" value="NudC_fam"/>
</dbReference>
<dbReference type="FunCoup" id="Q4N022">
    <property type="interactions" value="54"/>
</dbReference>
<evidence type="ECO:0000256" key="5">
    <source>
        <dbReference type="ARBA" id="ARBA00022553"/>
    </source>
</evidence>
<dbReference type="PANTHER" id="PTHR12356">
    <property type="entry name" value="NUCLEAR MOVEMENT PROTEIN NUDC"/>
    <property type="match status" value="1"/>
</dbReference>
<keyword evidence="4" id="KW-0963">Cytoplasm</keyword>
<name>Q4N022_THEPA</name>
<comment type="subcellular location">
    <subcellularLocation>
        <location evidence="1">Cytoplasm</location>
    </subcellularLocation>
</comment>
<keyword evidence="10" id="KW-1185">Reference proteome</keyword>
<dbReference type="GO" id="GO:0006457">
    <property type="term" value="P:protein folding"/>
    <property type="evidence" value="ECO:0007669"/>
    <property type="project" value="TreeGrafter"/>
</dbReference>
<proteinExistence type="inferred from homology"/>
<keyword evidence="5" id="KW-0597">Phosphoprotein</keyword>
<evidence type="ECO:0000313" key="10">
    <source>
        <dbReference type="Proteomes" id="UP000001949"/>
    </source>
</evidence>
<dbReference type="EMBL" id="AAGK01000005">
    <property type="protein sequence ID" value="EAN31067.1"/>
    <property type="molecule type" value="Genomic_DNA"/>
</dbReference>
<dbReference type="Pfam" id="PF14050">
    <property type="entry name" value="Nudc_N"/>
    <property type="match status" value="1"/>
</dbReference>
<dbReference type="VEuPathDB" id="PiroplasmaDB:TpMuguga_03g00332"/>
<dbReference type="PANTHER" id="PTHR12356:SF3">
    <property type="entry name" value="NUCLEAR MIGRATION PROTEIN NUDC"/>
    <property type="match status" value="1"/>
</dbReference>
<feature type="compositionally biased region" description="Low complexity" evidence="7">
    <location>
        <begin position="90"/>
        <end position="102"/>
    </location>
</feature>
<comment type="caution">
    <text evidence="9">The sequence shown here is derived from an EMBL/GenBank/DDBJ whole genome shotgun (WGS) entry which is preliminary data.</text>
</comment>
<dbReference type="PROSITE" id="PS51203">
    <property type="entry name" value="CS"/>
    <property type="match status" value="1"/>
</dbReference>
<sequence>MTANFDEFMFMALKECRGIEDVLEKFFSFLRKRTDFCHTILTPEQLKQFNLDNSVNSRGFMPNQMRDLVNKIIEDNILLYRRANQPYLLPSSPRSESSQKSNSSDKPKPTNDSTGKSYSSDNPKPTDDSENLNSDNLNSEKSELKYTVNTWNGAVTEKYAWSQTFKEVTVEILSPRKITPKDVFITITKDSLTVKIQGQVFIDGEFCKSVNSFDSVWSIEDGFRILLSIEKSEELWWDCVIKGHETIDTQEIESVKRLDEFSSSEQNAILKLIKDHKDKNKFQ</sequence>
<dbReference type="InterPro" id="IPR025934">
    <property type="entry name" value="NudC_N_dom"/>
</dbReference>
<reference evidence="9 10" key="1">
    <citation type="journal article" date="2005" name="Science">
        <title>Genome sequence of Theileria parva, a bovine pathogen that transforms lymphocytes.</title>
        <authorList>
            <person name="Gardner M.J."/>
            <person name="Bishop R."/>
            <person name="Shah T."/>
            <person name="de Villiers E.P."/>
            <person name="Carlton J.M."/>
            <person name="Hall N."/>
            <person name="Ren Q."/>
            <person name="Paulsen I.T."/>
            <person name="Pain A."/>
            <person name="Berriman M."/>
            <person name="Wilson R.J.M."/>
            <person name="Sato S."/>
            <person name="Ralph S.A."/>
            <person name="Mann D.J."/>
            <person name="Xiong Z."/>
            <person name="Shallom S.J."/>
            <person name="Weidman J."/>
            <person name="Jiang L."/>
            <person name="Lynn J."/>
            <person name="Weaver B."/>
            <person name="Shoaibi A."/>
            <person name="Domingo A.R."/>
            <person name="Wasawo D."/>
            <person name="Crabtree J."/>
            <person name="Wortman J.R."/>
            <person name="Haas B."/>
            <person name="Angiuoli S.V."/>
            <person name="Creasy T.H."/>
            <person name="Lu C."/>
            <person name="Suh B."/>
            <person name="Silva J.C."/>
            <person name="Utterback T.R."/>
            <person name="Feldblyum T.V."/>
            <person name="Pertea M."/>
            <person name="Allen J."/>
            <person name="Nierman W.C."/>
            <person name="Taracha E.L.N."/>
            <person name="Salzberg S.L."/>
            <person name="White O.R."/>
            <person name="Fitzhugh H.A."/>
            <person name="Morzaria S."/>
            <person name="Venter J.C."/>
            <person name="Fraser C.M."/>
            <person name="Nene V."/>
        </authorList>
    </citation>
    <scope>NUCLEOTIDE SEQUENCE [LARGE SCALE GENOMIC DNA]</scope>
    <source>
        <strain evidence="9 10">Muguga</strain>
    </source>
</reference>
<evidence type="ECO:0000256" key="4">
    <source>
        <dbReference type="ARBA" id="ARBA00022490"/>
    </source>
</evidence>
<gene>
    <name evidence="9" type="ordered locus">TP03_0332</name>
</gene>
<evidence type="ECO:0000313" key="9">
    <source>
        <dbReference type="EMBL" id="EAN31067.1"/>
    </source>
</evidence>
<feature type="domain" description="CS" evidence="8">
    <location>
        <begin position="154"/>
        <end position="241"/>
    </location>
</feature>
<dbReference type="eggNOG" id="KOG2265">
    <property type="taxonomic scope" value="Eukaryota"/>
</dbReference>
<evidence type="ECO:0000256" key="6">
    <source>
        <dbReference type="ARBA" id="ARBA00030427"/>
    </source>
</evidence>
<dbReference type="InterPro" id="IPR008978">
    <property type="entry name" value="HSP20-like_chaperone"/>
</dbReference>
<dbReference type="AlphaFoldDB" id="Q4N022"/>
<feature type="compositionally biased region" description="Polar residues" evidence="7">
    <location>
        <begin position="110"/>
        <end position="123"/>
    </location>
</feature>
<dbReference type="STRING" id="5875.Q4N022"/>
<dbReference type="GO" id="GO:0051082">
    <property type="term" value="F:unfolded protein binding"/>
    <property type="evidence" value="ECO:0007669"/>
    <property type="project" value="TreeGrafter"/>
</dbReference>
<accession>Q4N022</accession>
<dbReference type="KEGG" id="tpv:TP03_0332"/>
<dbReference type="Gene3D" id="2.60.40.790">
    <property type="match status" value="1"/>
</dbReference>
<dbReference type="CDD" id="cd06467">
    <property type="entry name" value="p23_NUDC_like"/>
    <property type="match status" value="1"/>
</dbReference>
<feature type="region of interest" description="Disordered" evidence="7">
    <location>
        <begin position="89"/>
        <end position="138"/>
    </location>
</feature>
<dbReference type="GeneID" id="3500314"/>
<dbReference type="Pfam" id="PF04969">
    <property type="entry name" value="CS"/>
    <property type="match status" value="1"/>
</dbReference>
<evidence type="ECO:0000259" key="8">
    <source>
        <dbReference type="PROSITE" id="PS51203"/>
    </source>
</evidence>
<organism evidence="9 10">
    <name type="scientific">Theileria parva</name>
    <name type="common">East coast fever infection agent</name>
    <dbReference type="NCBI Taxonomy" id="5875"/>
    <lineage>
        <taxon>Eukaryota</taxon>
        <taxon>Sar</taxon>
        <taxon>Alveolata</taxon>
        <taxon>Apicomplexa</taxon>
        <taxon>Aconoidasida</taxon>
        <taxon>Piroplasmida</taxon>
        <taxon>Theileriidae</taxon>
        <taxon>Theileria</taxon>
    </lineage>
</organism>